<dbReference type="SUPFAM" id="SSF55073">
    <property type="entry name" value="Nucleotide cyclase"/>
    <property type="match status" value="1"/>
</dbReference>
<dbReference type="Gene3D" id="3.30.70.270">
    <property type="match status" value="1"/>
</dbReference>
<comment type="caution">
    <text evidence="2">The sequence shown here is derived from an EMBL/GenBank/DDBJ whole genome shotgun (WGS) entry which is preliminary data.</text>
</comment>
<feature type="domain" description="GGDEF" evidence="1">
    <location>
        <begin position="33"/>
        <end position="75"/>
    </location>
</feature>
<dbReference type="Pfam" id="PF00990">
    <property type="entry name" value="GGDEF"/>
    <property type="match status" value="1"/>
</dbReference>
<sequence length="98" mass="10478">MVAEAGTPPEDLTGTLNLADMPAEIAVDLHRMAFHDGLTGLANRMLLRDRTTLAVERAKRGSHAAVMLLDLDGFKPRPGPLRLTIPGEGCPHIRGGSQ</sequence>
<protein>
    <recommendedName>
        <fullName evidence="1">GGDEF domain-containing protein</fullName>
    </recommendedName>
</protein>
<dbReference type="PANTHER" id="PTHR46663">
    <property type="entry name" value="DIGUANYLATE CYCLASE DGCT-RELATED"/>
    <property type="match status" value="1"/>
</dbReference>
<dbReference type="InterPro" id="IPR029787">
    <property type="entry name" value="Nucleotide_cyclase"/>
</dbReference>
<dbReference type="AlphaFoldDB" id="A0A919NLB2"/>
<dbReference type="InterPro" id="IPR052163">
    <property type="entry name" value="DGC-Regulatory_Protein"/>
</dbReference>
<proteinExistence type="predicted"/>
<reference evidence="2" key="1">
    <citation type="submission" date="2021-01" db="EMBL/GenBank/DDBJ databases">
        <title>Whole genome shotgun sequence of Actinoplanes tereljensis NBRC 105297.</title>
        <authorList>
            <person name="Komaki H."/>
            <person name="Tamura T."/>
        </authorList>
    </citation>
    <scope>NUCLEOTIDE SEQUENCE</scope>
    <source>
        <strain evidence="2">NBRC 105297</strain>
    </source>
</reference>
<dbReference type="Proteomes" id="UP000623608">
    <property type="component" value="Unassembled WGS sequence"/>
</dbReference>
<keyword evidence="3" id="KW-1185">Reference proteome</keyword>
<evidence type="ECO:0000313" key="3">
    <source>
        <dbReference type="Proteomes" id="UP000623608"/>
    </source>
</evidence>
<evidence type="ECO:0000259" key="1">
    <source>
        <dbReference type="Pfam" id="PF00990"/>
    </source>
</evidence>
<accession>A0A919NLB2</accession>
<name>A0A919NLB2_9ACTN</name>
<organism evidence="2 3">
    <name type="scientific">Paractinoplanes tereljensis</name>
    <dbReference type="NCBI Taxonomy" id="571912"/>
    <lineage>
        <taxon>Bacteria</taxon>
        <taxon>Bacillati</taxon>
        <taxon>Actinomycetota</taxon>
        <taxon>Actinomycetes</taxon>
        <taxon>Micromonosporales</taxon>
        <taxon>Micromonosporaceae</taxon>
        <taxon>Paractinoplanes</taxon>
    </lineage>
</organism>
<dbReference type="PANTHER" id="PTHR46663:SF3">
    <property type="entry name" value="SLL0267 PROTEIN"/>
    <property type="match status" value="1"/>
</dbReference>
<evidence type="ECO:0000313" key="2">
    <source>
        <dbReference type="EMBL" id="GIF20051.1"/>
    </source>
</evidence>
<gene>
    <name evidence="2" type="ORF">Ate02nite_27810</name>
</gene>
<dbReference type="InterPro" id="IPR043128">
    <property type="entry name" value="Rev_trsase/Diguanyl_cyclase"/>
</dbReference>
<dbReference type="RefSeq" id="WP_239147388.1">
    <property type="nucleotide sequence ID" value="NZ_BOMY01000020.1"/>
</dbReference>
<dbReference type="EMBL" id="BOMY01000020">
    <property type="protein sequence ID" value="GIF20051.1"/>
    <property type="molecule type" value="Genomic_DNA"/>
</dbReference>
<dbReference type="InterPro" id="IPR000160">
    <property type="entry name" value="GGDEF_dom"/>
</dbReference>